<organism evidence="6 7">
    <name type="scientific">Flaviflexus ciconiae</name>
    <dbReference type="NCBI Taxonomy" id="2496867"/>
    <lineage>
        <taxon>Bacteria</taxon>
        <taxon>Bacillati</taxon>
        <taxon>Actinomycetota</taxon>
        <taxon>Actinomycetes</taxon>
        <taxon>Actinomycetales</taxon>
        <taxon>Actinomycetaceae</taxon>
        <taxon>Flaviflexus</taxon>
    </lineage>
</organism>
<dbReference type="InterPro" id="IPR001279">
    <property type="entry name" value="Metallo-B-lactamas"/>
</dbReference>
<dbReference type="PANTHER" id="PTHR46233">
    <property type="entry name" value="HYDROXYACYLGLUTATHIONE HYDROLASE GLOC"/>
    <property type="match status" value="1"/>
</dbReference>
<evidence type="ECO:0000256" key="4">
    <source>
        <dbReference type="ARBA" id="ARBA00022833"/>
    </source>
</evidence>
<reference evidence="6 7" key="1">
    <citation type="submission" date="2018-12" db="EMBL/GenBank/DDBJ databases">
        <title>Complete genome sequence of Flaviflexus sp. H23T48.</title>
        <authorList>
            <person name="Bae J.-W."/>
            <person name="Lee J.-Y."/>
        </authorList>
    </citation>
    <scope>NUCLEOTIDE SEQUENCE [LARGE SCALE GENOMIC DNA]</scope>
    <source>
        <strain evidence="6 7">H23T48</strain>
    </source>
</reference>
<dbReference type="InterPro" id="IPR051453">
    <property type="entry name" value="MBL_Glyoxalase_II"/>
</dbReference>
<keyword evidence="7" id="KW-1185">Reference proteome</keyword>
<dbReference type="GO" id="GO:0046872">
    <property type="term" value="F:metal ion binding"/>
    <property type="evidence" value="ECO:0007669"/>
    <property type="project" value="UniProtKB-KW"/>
</dbReference>
<dbReference type="GO" id="GO:0016787">
    <property type="term" value="F:hydrolase activity"/>
    <property type="evidence" value="ECO:0007669"/>
    <property type="project" value="UniProtKB-KW"/>
</dbReference>
<dbReference type="SMART" id="SM00849">
    <property type="entry name" value="Lactamase_B"/>
    <property type="match status" value="1"/>
</dbReference>
<dbReference type="AlphaFoldDB" id="A0A3Q9G609"/>
<evidence type="ECO:0000256" key="1">
    <source>
        <dbReference type="ARBA" id="ARBA00001947"/>
    </source>
</evidence>
<dbReference type="KEGG" id="flh:EJ997_03065"/>
<comment type="cofactor">
    <cofactor evidence="1">
        <name>Zn(2+)</name>
        <dbReference type="ChEBI" id="CHEBI:29105"/>
    </cofactor>
</comment>
<keyword evidence="2" id="KW-0479">Metal-binding</keyword>
<dbReference type="PANTHER" id="PTHR46233:SF3">
    <property type="entry name" value="HYDROXYACYLGLUTATHIONE HYDROLASE GLOC"/>
    <property type="match status" value="1"/>
</dbReference>
<feature type="domain" description="Metallo-beta-lactamase" evidence="5">
    <location>
        <begin position="12"/>
        <end position="237"/>
    </location>
</feature>
<protein>
    <submittedName>
        <fullName evidence="6">MBL fold metallo-hydrolase</fullName>
    </submittedName>
</protein>
<gene>
    <name evidence="6" type="ORF">EJ997_03065</name>
</gene>
<dbReference type="Pfam" id="PF00753">
    <property type="entry name" value="Lactamase_B"/>
    <property type="match status" value="1"/>
</dbReference>
<keyword evidence="4" id="KW-0862">Zinc</keyword>
<evidence type="ECO:0000313" key="6">
    <source>
        <dbReference type="EMBL" id="AZQ76471.1"/>
    </source>
</evidence>
<evidence type="ECO:0000256" key="3">
    <source>
        <dbReference type="ARBA" id="ARBA00022801"/>
    </source>
</evidence>
<dbReference type="SUPFAM" id="SSF56281">
    <property type="entry name" value="Metallo-hydrolase/oxidoreductase"/>
    <property type="match status" value="1"/>
</dbReference>
<dbReference type="Gene3D" id="3.60.15.10">
    <property type="entry name" value="Ribonuclease Z/Hydroxyacylglutathione hydrolase-like"/>
    <property type="match status" value="1"/>
</dbReference>
<evidence type="ECO:0000256" key="2">
    <source>
        <dbReference type="ARBA" id="ARBA00022723"/>
    </source>
</evidence>
<proteinExistence type="predicted"/>
<accession>A0A3Q9G609</accession>
<sequence>MRLFIYTETALNANCYVWENTETKQAMVVDPGAGSAGWVANKLTKEGLKLAGVLLTHGHPDHVWDAAAVAGDKPVFISRPDLYRLDNPLDQVPGLVGAAEAMGSEWVKPTNIEVIPELCLQGSGAQIMPGFPVRAVMVPGHTEGSVGYLSAGILEEGEGAITVSQDGCGGGGCDGCDCGAGGNGEPEPVAFMFLGDVILGDSIGRTDLPGGDEREMKATLRMLSVAINPDTVIATGHGQLSTLGYQLQANQFLRGAAMADA</sequence>
<name>A0A3Q9G609_9ACTO</name>
<dbReference type="EMBL" id="CP034593">
    <property type="protein sequence ID" value="AZQ76471.1"/>
    <property type="molecule type" value="Genomic_DNA"/>
</dbReference>
<evidence type="ECO:0000259" key="5">
    <source>
        <dbReference type="SMART" id="SM00849"/>
    </source>
</evidence>
<dbReference type="Proteomes" id="UP000280344">
    <property type="component" value="Chromosome"/>
</dbReference>
<dbReference type="RefSeq" id="WP_126703279.1">
    <property type="nucleotide sequence ID" value="NZ_CP034593.1"/>
</dbReference>
<dbReference type="CDD" id="cd06262">
    <property type="entry name" value="metallo-hydrolase-like_MBL-fold"/>
    <property type="match status" value="1"/>
</dbReference>
<keyword evidence="3 6" id="KW-0378">Hydrolase</keyword>
<evidence type="ECO:0000313" key="7">
    <source>
        <dbReference type="Proteomes" id="UP000280344"/>
    </source>
</evidence>
<dbReference type="InterPro" id="IPR036866">
    <property type="entry name" value="RibonucZ/Hydroxyglut_hydro"/>
</dbReference>
<dbReference type="OrthoDB" id="2971563at2"/>